<proteinExistence type="predicted"/>
<protein>
    <recommendedName>
        <fullName evidence="3">NTF2-like domain-containing protein</fullName>
    </recommendedName>
</protein>
<feature type="region of interest" description="Disordered" evidence="1">
    <location>
        <begin position="30"/>
        <end position="69"/>
    </location>
</feature>
<reference evidence="5 7" key="2">
    <citation type="submission" date="2023-09" db="EMBL/GenBank/DDBJ databases">
        <title>Complete-Gapless Cercospora beticola genome.</title>
        <authorList>
            <person name="Wyatt N.A."/>
            <person name="Spanner R.E."/>
            <person name="Bolton M.D."/>
        </authorList>
    </citation>
    <scope>NUCLEOTIDE SEQUENCE [LARGE SCALE GENOMIC DNA]</scope>
    <source>
        <strain evidence="5">Cb09-40</strain>
    </source>
</reference>
<evidence type="ECO:0000256" key="2">
    <source>
        <dbReference type="SAM" id="SignalP"/>
    </source>
</evidence>
<dbReference type="InterPro" id="IPR058645">
    <property type="entry name" value="NTF2-like_dom_7"/>
</dbReference>
<feature type="chain" id="PRO_5013942258" description="NTF2-like domain-containing protein" evidence="2">
    <location>
        <begin position="20"/>
        <end position="259"/>
    </location>
</feature>
<dbReference type="Proteomes" id="UP001302367">
    <property type="component" value="Chromosome 8"/>
</dbReference>
<sequence length="259" mass="27715">MHFTTMALAAATLATTALAAPAPEHPIWRNEWKGQGYGKWGKGKQNAPQPPTPTSPPTTGTDCPAPAPTPSFCLNDEQAAAGAEIFRRLIQDYSDELALEALTEDFIDYSSAVNIIRNRGNAGPFVVNEISFASRAAFMAAQGAQPLIPFDTLNTYHGCDHVATRWQTLRSANGQPTESNNIPVVGNGILVVVPDANNTYGFRVKELYSEFNAAAWLVNNGVFTPSAVTTSNFPEATAGPAKRDHESLAHLMSGAGRMI</sequence>
<name>A0A2G5HV57_CERBT</name>
<gene>
    <name evidence="4" type="ORF">CB0940_10792</name>
    <name evidence="5" type="ORF">RHO25_012183</name>
</gene>
<feature type="domain" description="NTF2-like" evidence="3">
    <location>
        <begin position="73"/>
        <end position="222"/>
    </location>
</feature>
<keyword evidence="2" id="KW-0732">Signal</keyword>
<evidence type="ECO:0000256" key="1">
    <source>
        <dbReference type="SAM" id="MobiDB-lite"/>
    </source>
</evidence>
<evidence type="ECO:0000313" key="5">
    <source>
        <dbReference type="EMBL" id="WPB07522.1"/>
    </source>
</evidence>
<evidence type="ECO:0000313" key="6">
    <source>
        <dbReference type="Proteomes" id="UP000230605"/>
    </source>
</evidence>
<reference evidence="4 6" key="1">
    <citation type="submission" date="2015-10" db="EMBL/GenBank/DDBJ databases">
        <title>The cercosporin biosynthetic gene cluster was horizontally transferred to several fungal lineages and shown to be expanded in Cercospora beticola based on microsynteny with recipient genomes.</title>
        <authorList>
            <person name="De Jonge R."/>
            <person name="Ebert M.K."/>
            <person name="Suttle J.C."/>
            <person name="Jurick Ii W.M."/>
            <person name="Secor G.A."/>
            <person name="Thomma B.P."/>
            <person name="Van De Peer Y."/>
            <person name="Bolton M.D."/>
        </authorList>
    </citation>
    <scope>NUCLEOTIDE SEQUENCE [LARGE SCALE GENOMIC DNA]</scope>
    <source>
        <strain evidence="4 6">09-40</strain>
    </source>
</reference>
<dbReference type="Proteomes" id="UP000230605">
    <property type="component" value="Chromosome 8"/>
</dbReference>
<organism evidence="4 6">
    <name type="scientific">Cercospora beticola</name>
    <name type="common">Sugarbeet leaf spot fungus</name>
    <dbReference type="NCBI Taxonomy" id="122368"/>
    <lineage>
        <taxon>Eukaryota</taxon>
        <taxon>Fungi</taxon>
        <taxon>Dikarya</taxon>
        <taxon>Ascomycota</taxon>
        <taxon>Pezizomycotina</taxon>
        <taxon>Dothideomycetes</taxon>
        <taxon>Dothideomycetidae</taxon>
        <taxon>Mycosphaerellales</taxon>
        <taxon>Mycosphaerellaceae</taxon>
        <taxon>Cercospora</taxon>
    </lineage>
</organism>
<evidence type="ECO:0000313" key="4">
    <source>
        <dbReference type="EMBL" id="PIA96405.1"/>
    </source>
</evidence>
<dbReference type="EMBL" id="CP134191">
    <property type="protein sequence ID" value="WPB07522.1"/>
    <property type="molecule type" value="Genomic_DNA"/>
</dbReference>
<accession>A0A2G5HV57</accession>
<keyword evidence="7" id="KW-1185">Reference proteome</keyword>
<dbReference type="OrthoDB" id="5596743at2759"/>
<dbReference type="EMBL" id="LKMD01000103">
    <property type="protein sequence ID" value="PIA96405.1"/>
    <property type="molecule type" value="Genomic_DNA"/>
</dbReference>
<dbReference type="Pfam" id="PF26534">
    <property type="entry name" value="NTF2_7"/>
    <property type="match status" value="1"/>
</dbReference>
<feature type="signal peptide" evidence="2">
    <location>
        <begin position="1"/>
        <end position="19"/>
    </location>
</feature>
<evidence type="ECO:0000313" key="7">
    <source>
        <dbReference type="Proteomes" id="UP001302367"/>
    </source>
</evidence>
<evidence type="ECO:0000259" key="3">
    <source>
        <dbReference type="Pfam" id="PF26534"/>
    </source>
</evidence>
<dbReference type="AlphaFoldDB" id="A0A2G5HV57"/>